<organism evidence="2 3">
    <name type="scientific">Knipowitschia caucasica</name>
    <name type="common">Caucasian dwarf goby</name>
    <name type="synonym">Pomatoschistus caucasicus</name>
    <dbReference type="NCBI Taxonomy" id="637954"/>
    <lineage>
        <taxon>Eukaryota</taxon>
        <taxon>Metazoa</taxon>
        <taxon>Chordata</taxon>
        <taxon>Craniata</taxon>
        <taxon>Vertebrata</taxon>
        <taxon>Euteleostomi</taxon>
        <taxon>Actinopterygii</taxon>
        <taxon>Neopterygii</taxon>
        <taxon>Teleostei</taxon>
        <taxon>Neoteleostei</taxon>
        <taxon>Acanthomorphata</taxon>
        <taxon>Gobiaria</taxon>
        <taxon>Gobiiformes</taxon>
        <taxon>Gobioidei</taxon>
        <taxon>Gobiidae</taxon>
        <taxon>Gobiinae</taxon>
        <taxon>Knipowitschia</taxon>
    </lineage>
</organism>
<feature type="compositionally biased region" description="Polar residues" evidence="1">
    <location>
        <begin position="82"/>
        <end position="92"/>
    </location>
</feature>
<evidence type="ECO:0000256" key="1">
    <source>
        <dbReference type="SAM" id="MobiDB-lite"/>
    </source>
</evidence>
<sequence>MAHNVRTSAAELTEEESCQWGEIRRVKEGKQTAADVHQSPFPFPPAGSGCNRGYAHIAQREGRQEVTSLQHLRRETGRPDRNSSSMSAGLGT</sequence>
<keyword evidence="3" id="KW-1185">Reference proteome</keyword>
<proteinExistence type="predicted"/>
<dbReference type="Proteomes" id="UP001497482">
    <property type="component" value="Chromosome 12"/>
</dbReference>
<evidence type="ECO:0000313" key="2">
    <source>
        <dbReference type="EMBL" id="CAL1574861.1"/>
    </source>
</evidence>
<evidence type="ECO:0000313" key="3">
    <source>
        <dbReference type="Proteomes" id="UP001497482"/>
    </source>
</evidence>
<reference evidence="2 3" key="1">
    <citation type="submission" date="2024-04" db="EMBL/GenBank/DDBJ databases">
        <authorList>
            <person name="Waldvogel A.-M."/>
            <person name="Schoenle A."/>
        </authorList>
    </citation>
    <scope>NUCLEOTIDE SEQUENCE [LARGE SCALE GENOMIC DNA]</scope>
</reference>
<gene>
    <name evidence="2" type="ORF">KC01_LOCUS6536</name>
</gene>
<feature type="compositionally biased region" description="Basic and acidic residues" evidence="1">
    <location>
        <begin position="72"/>
        <end position="81"/>
    </location>
</feature>
<feature type="region of interest" description="Disordered" evidence="1">
    <location>
        <begin position="29"/>
        <end position="92"/>
    </location>
</feature>
<accession>A0AAV2JB50</accession>
<name>A0AAV2JB50_KNICA</name>
<dbReference type="EMBL" id="OZ035834">
    <property type="protein sequence ID" value="CAL1574861.1"/>
    <property type="molecule type" value="Genomic_DNA"/>
</dbReference>
<protein>
    <submittedName>
        <fullName evidence="2">Uncharacterized protein</fullName>
    </submittedName>
</protein>
<dbReference type="AlphaFoldDB" id="A0AAV2JB50"/>